<dbReference type="EMBL" id="QNRJ01000009">
    <property type="protein sequence ID" value="RBP03373.1"/>
    <property type="molecule type" value="Genomic_DNA"/>
</dbReference>
<dbReference type="Proteomes" id="UP000252118">
    <property type="component" value="Unassembled WGS sequence"/>
</dbReference>
<accession>A0A366ELV8</accession>
<comment type="caution">
    <text evidence="1">The sequence shown here is derived from an EMBL/GenBank/DDBJ whole genome shotgun (WGS) entry which is preliminary data.</text>
</comment>
<proteinExistence type="predicted"/>
<sequence>MQAGAMGTGTPLGDTEQVGTREEIGITEATGVIIQDSLQERLQDWL</sequence>
<name>A0A366ELV8_9BACI</name>
<reference evidence="1 2" key="1">
    <citation type="submission" date="2018-06" db="EMBL/GenBank/DDBJ databases">
        <title>Freshwater and sediment microbial communities from various areas in North America, analyzing microbe dynamics in response to fracking.</title>
        <authorList>
            <person name="Lamendella R."/>
        </authorList>
    </citation>
    <scope>NUCLEOTIDE SEQUENCE [LARGE SCALE GENOMIC DNA]</scope>
    <source>
        <strain evidence="1 2">97B</strain>
    </source>
</reference>
<protein>
    <submittedName>
        <fullName evidence="1">Uncharacterized protein</fullName>
    </submittedName>
</protein>
<evidence type="ECO:0000313" key="1">
    <source>
        <dbReference type="EMBL" id="RBP03373.1"/>
    </source>
</evidence>
<gene>
    <name evidence="1" type="ORF">DET59_10965</name>
</gene>
<evidence type="ECO:0000313" key="2">
    <source>
        <dbReference type="Proteomes" id="UP000252118"/>
    </source>
</evidence>
<organism evidence="1 2">
    <name type="scientific">Rossellomorea aquimaris</name>
    <dbReference type="NCBI Taxonomy" id="189382"/>
    <lineage>
        <taxon>Bacteria</taxon>
        <taxon>Bacillati</taxon>
        <taxon>Bacillota</taxon>
        <taxon>Bacilli</taxon>
        <taxon>Bacillales</taxon>
        <taxon>Bacillaceae</taxon>
        <taxon>Rossellomorea</taxon>
    </lineage>
</organism>
<dbReference type="AlphaFoldDB" id="A0A366ELV8"/>